<dbReference type="InterPro" id="IPR042100">
    <property type="entry name" value="Bug_dom1"/>
</dbReference>
<evidence type="ECO:0008006" key="4">
    <source>
        <dbReference type="Google" id="ProtNLM"/>
    </source>
</evidence>
<dbReference type="Pfam" id="PF03401">
    <property type="entry name" value="TctC"/>
    <property type="match status" value="1"/>
</dbReference>
<dbReference type="SUPFAM" id="SSF53850">
    <property type="entry name" value="Periplasmic binding protein-like II"/>
    <property type="match status" value="1"/>
</dbReference>
<organism evidence="2 3">
    <name type="scientific">Bordetella pseudohinzii</name>
    <dbReference type="NCBI Taxonomy" id="1331258"/>
    <lineage>
        <taxon>Bacteria</taxon>
        <taxon>Pseudomonadati</taxon>
        <taxon>Pseudomonadota</taxon>
        <taxon>Betaproteobacteria</taxon>
        <taxon>Burkholderiales</taxon>
        <taxon>Alcaligenaceae</taxon>
        <taxon>Bordetella</taxon>
    </lineage>
</organism>
<dbReference type="Gene3D" id="3.40.190.150">
    <property type="entry name" value="Bordetella uptake gene, domain 1"/>
    <property type="match status" value="1"/>
</dbReference>
<evidence type="ECO:0000256" key="1">
    <source>
        <dbReference type="ARBA" id="ARBA00006987"/>
    </source>
</evidence>
<dbReference type="EMBL" id="CP016440">
    <property type="protein sequence ID" value="ANY16843.1"/>
    <property type="molecule type" value="Genomic_DNA"/>
</dbReference>
<evidence type="ECO:0000313" key="3">
    <source>
        <dbReference type="Proteomes" id="UP000092950"/>
    </source>
</evidence>
<proteinExistence type="inferred from homology"/>
<accession>A0ABN4RTE0</accession>
<dbReference type="PANTHER" id="PTHR42928">
    <property type="entry name" value="TRICARBOXYLATE-BINDING PROTEIN"/>
    <property type="match status" value="1"/>
</dbReference>
<name>A0ABN4RTE0_9BORD</name>
<comment type="similarity">
    <text evidence="1">Belongs to the UPF0065 (bug) family.</text>
</comment>
<keyword evidence="3" id="KW-1185">Reference proteome</keyword>
<dbReference type="CDD" id="cd07012">
    <property type="entry name" value="PBP2_Bug_TTT"/>
    <property type="match status" value="1"/>
</dbReference>
<evidence type="ECO:0000313" key="2">
    <source>
        <dbReference type="EMBL" id="ANY16843.1"/>
    </source>
</evidence>
<dbReference type="Proteomes" id="UP000092950">
    <property type="component" value="Chromosome"/>
</dbReference>
<reference evidence="2 3" key="1">
    <citation type="submission" date="2016-07" db="EMBL/GenBank/DDBJ databases">
        <title>Complete genome sequences of Bordetella pseudohinzii.</title>
        <authorList>
            <person name="Spilker T."/>
            <person name="Darrah R."/>
            <person name="LiPuma J.J."/>
        </authorList>
    </citation>
    <scope>NUCLEOTIDE SEQUENCE [LARGE SCALE GENOMIC DNA]</scope>
    <source>
        <strain evidence="2 3">HI4681</strain>
    </source>
</reference>
<dbReference type="InterPro" id="IPR005064">
    <property type="entry name" value="BUG"/>
</dbReference>
<sequence length="223" mass="23656">MQQMASGTMPSGKSSTLTPIALIGTQSMVLVARPDLGFKSVGDLIAYSKANPGKLALATSGPGTSLFLAGLMFEKSAGIETLRVPYKSAPQIINDLIGKNVDVAVLALPSALTYIQNGQLIALATTDAQRTSITPDLPSLSEYPDFQKFDTKVWYALQGPPGLPSSIAEVVGNAVRDMQKDPQFMARMESLAVVPAKYGTADEFVQLKSAQYAAFRNALGLNK</sequence>
<dbReference type="Gene3D" id="3.40.190.10">
    <property type="entry name" value="Periplasmic binding protein-like II"/>
    <property type="match status" value="1"/>
</dbReference>
<protein>
    <recommendedName>
        <fullName evidence="4">Argininosuccinate lyase</fullName>
    </recommendedName>
</protein>
<gene>
    <name evidence="2" type="ORF">BBN53_13685</name>
</gene>
<dbReference type="PANTHER" id="PTHR42928:SF5">
    <property type="entry name" value="BLR1237 PROTEIN"/>
    <property type="match status" value="1"/>
</dbReference>